<evidence type="ECO:0000313" key="2">
    <source>
        <dbReference type="EMBL" id="SFX47339.1"/>
    </source>
</evidence>
<dbReference type="Proteomes" id="UP000182489">
    <property type="component" value="Unassembled WGS sequence"/>
</dbReference>
<feature type="region of interest" description="Disordered" evidence="1">
    <location>
        <begin position="53"/>
        <end position="74"/>
    </location>
</feature>
<reference evidence="2 3" key="1">
    <citation type="submission" date="2016-11" db="EMBL/GenBank/DDBJ databases">
        <authorList>
            <person name="Varghese N."/>
            <person name="Submissions S."/>
        </authorList>
    </citation>
    <scope>NUCLEOTIDE SEQUENCE [LARGE SCALE GENOMIC DNA]</scope>
    <source>
        <strain evidence="2 3">NFR18</strain>
    </source>
</reference>
<proteinExistence type="predicted"/>
<name>A0AB38C7F1_9BURK</name>
<comment type="caution">
    <text evidence="2">The sequence shown here is derived from an EMBL/GenBank/DDBJ whole genome shotgun (WGS) entry which is preliminary data.</text>
</comment>
<sequence>MGTPITIRLSVELERADNPPLYDDLIKFPKGPRRVNRLRTLAYAGLVLQQSGQTTSTMEAPCLSKPNSEPNTPNQDTVAALASMELFGPSRNE</sequence>
<gene>
    <name evidence="2" type="ORF">SAMN03097694_2367</name>
</gene>
<evidence type="ECO:0000256" key="1">
    <source>
        <dbReference type="SAM" id="MobiDB-lite"/>
    </source>
</evidence>
<evidence type="ECO:0000313" key="3">
    <source>
        <dbReference type="Proteomes" id="UP000182489"/>
    </source>
</evidence>
<feature type="compositionally biased region" description="Polar residues" evidence="1">
    <location>
        <begin position="65"/>
        <end position="74"/>
    </location>
</feature>
<dbReference type="RefSeq" id="WP_072453931.1">
    <property type="nucleotide sequence ID" value="NZ_FPKH01000001.1"/>
</dbReference>
<organism evidence="2 3">
    <name type="scientific">Janthinobacterium lividum</name>
    <dbReference type="NCBI Taxonomy" id="29581"/>
    <lineage>
        <taxon>Bacteria</taxon>
        <taxon>Pseudomonadati</taxon>
        <taxon>Pseudomonadota</taxon>
        <taxon>Betaproteobacteria</taxon>
        <taxon>Burkholderiales</taxon>
        <taxon>Oxalobacteraceae</taxon>
        <taxon>Janthinobacterium</taxon>
    </lineage>
</organism>
<accession>A0AB38C7F1</accession>
<protein>
    <submittedName>
        <fullName evidence="2">Uncharacterized protein</fullName>
    </submittedName>
</protein>
<dbReference type="EMBL" id="FPKH01000001">
    <property type="protein sequence ID" value="SFX47339.1"/>
    <property type="molecule type" value="Genomic_DNA"/>
</dbReference>
<dbReference type="AlphaFoldDB" id="A0AB38C7F1"/>